<feature type="transmembrane region" description="Helical" evidence="1">
    <location>
        <begin position="41"/>
        <end position="65"/>
    </location>
</feature>
<dbReference type="AlphaFoldDB" id="A0A0B2APE3"/>
<dbReference type="RefSeq" id="WP_043122148.1">
    <property type="nucleotide sequence ID" value="NZ_JTDL01000091.1"/>
</dbReference>
<proteinExistence type="predicted"/>
<evidence type="ECO:0000313" key="2">
    <source>
        <dbReference type="EMBL" id="KHL03854.1"/>
    </source>
</evidence>
<dbReference type="Proteomes" id="UP000030982">
    <property type="component" value="Unassembled WGS sequence"/>
</dbReference>
<keyword evidence="1" id="KW-1133">Transmembrane helix</keyword>
<gene>
    <name evidence="2" type="ORF">LK10_08100</name>
</gene>
<evidence type="ECO:0008006" key="4">
    <source>
        <dbReference type="Google" id="ProtNLM"/>
    </source>
</evidence>
<organism evidence="2 3">
    <name type="scientific">Sinomonas humi</name>
    <dbReference type="NCBI Taxonomy" id="1338436"/>
    <lineage>
        <taxon>Bacteria</taxon>
        <taxon>Bacillati</taxon>
        <taxon>Actinomycetota</taxon>
        <taxon>Actinomycetes</taxon>
        <taxon>Micrococcales</taxon>
        <taxon>Micrococcaceae</taxon>
        <taxon>Sinomonas</taxon>
    </lineage>
</organism>
<sequence length="70" mass="7292">MAPTFRRVASWGGAAVAVFSFAMVALAFALAASGKTPPGWMAAVVLYGLPLAFACMGAALVATFLERRKR</sequence>
<reference evidence="2 3" key="1">
    <citation type="submission" date="2014-09" db="EMBL/GenBank/DDBJ databases">
        <title>Genome sequence of Sinomonas sp. MUSC 117.</title>
        <authorList>
            <person name="Lee L.-H."/>
        </authorList>
    </citation>
    <scope>NUCLEOTIDE SEQUENCE [LARGE SCALE GENOMIC DNA]</scope>
    <source>
        <strain evidence="2 3">MUSC 117</strain>
    </source>
</reference>
<accession>A0A0B2APE3</accession>
<dbReference type="STRING" id="1338436.LK10_08100"/>
<comment type="caution">
    <text evidence="2">The sequence shown here is derived from an EMBL/GenBank/DDBJ whole genome shotgun (WGS) entry which is preliminary data.</text>
</comment>
<keyword evidence="1" id="KW-0812">Transmembrane</keyword>
<dbReference type="OrthoDB" id="4966317at2"/>
<evidence type="ECO:0000256" key="1">
    <source>
        <dbReference type="SAM" id="Phobius"/>
    </source>
</evidence>
<protein>
    <recommendedName>
        <fullName evidence="4">Multidrug ABC transporter ATPase</fullName>
    </recommendedName>
</protein>
<dbReference type="EMBL" id="JTDL01000091">
    <property type="protein sequence ID" value="KHL03854.1"/>
    <property type="molecule type" value="Genomic_DNA"/>
</dbReference>
<evidence type="ECO:0000313" key="3">
    <source>
        <dbReference type="Proteomes" id="UP000030982"/>
    </source>
</evidence>
<keyword evidence="1" id="KW-0472">Membrane</keyword>
<name>A0A0B2APE3_9MICC</name>
<keyword evidence="3" id="KW-1185">Reference proteome</keyword>